<feature type="non-terminal residue" evidence="6">
    <location>
        <position position="203"/>
    </location>
</feature>
<dbReference type="EMBL" id="BARW01033985">
    <property type="protein sequence ID" value="GAJ02945.1"/>
    <property type="molecule type" value="Genomic_DNA"/>
</dbReference>
<evidence type="ECO:0000256" key="2">
    <source>
        <dbReference type="ARBA" id="ARBA00023002"/>
    </source>
</evidence>
<dbReference type="SUPFAM" id="SSF51735">
    <property type="entry name" value="NAD(P)-binding Rossmann-fold domains"/>
    <property type="match status" value="1"/>
</dbReference>
<name>X1VAV5_9ZZZZ</name>
<evidence type="ECO:0000256" key="3">
    <source>
        <dbReference type="ARBA" id="ARBA00023027"/>
    </source>
</evidence>
<evidence type="ECO:0000313" key="6">
    <source>
        <dbReference type="EMBL" id="GAJ02945.1"/>
    </source>
</evidence>
<sequence>MKIVVLDGHTLNPGDLSWDALSQFGECEVYERTPPEEVLLRARGADIALTNKAVLGRYEIENLPDLRYIGVCATGYNVVDVRAARERQIPVTNVPDYATQSVTQVVFALLLELTNHVGHHARTVRDGRWSACEDFCYWDYPLIELQGLTMGIVGLGRIGQAVARLAAAFGMKVMGYDVDPAKSALPGAECVDLDTLFAQSDVV</sequence>
<dbReference type="Gene3D" id="3.40.50.720">
    <property type="entry name" value="NAD(P)-binding Rossmann-like Domain"/>
    <property type="match status" value="2"/>
</dbReference>
<proteinExistence type="inferred from homology"/>
<dbReference type="InterPro" id="IPR050418">
    <property type="entry name" value="D-iso_2-hydroxyacid_DH_PdxB"/>
</dbReference>
<comment type="similarity">
    <text evidence="1">Belongs to the D-isomer specific 2-hydroxyacid dehydrogenase family.</text>
</comment>
<dbReference type="Pfam" id="PF02826">
    <property type="entry name" value="2-Hacid_dh_C"/>
    <property type="match status" value="1"/>
</dbReference>
<dbReference type="PROSITE" id="PS00065">
    <property type="entry name" value="D_2_HYDROXYACID_DH_1"/>
    <property type="match status" value="1"/>
</dbReference>
<dbReference type="InterPro" id="IPR029752">
    <property type="entry name" value="D-isomer_DH_CS1"/>
</dbReference>
<accession>X1VAV5</accession>
<dbReference type="GO" id="GO:0016616">
    <property type="term" value="F:oxidoreductase activity, acting on the CH-OH group of donors, NAD or NADP as acceptor"/>
    <property type="evidence" value="ECO:0007669"/>
    <property type="project" value="InterPro"/>
</dbReference>
<dbReference type="PANTHER" id="PTHR43761">
    <property type="entry name" value="D-ISOMER SPECIFIC 2-HYDROXYACID DEHYDROGENASE FAMILY PROTEIN (AFU_ORTHOLOGUE AFUA_1G13630)"/>
    <property type="match status" value="1"/>
</dbReference>
<evidence type="ECO:0000259" key="4">
    <source>
        <dbReference type="Pfam" id="PF00389"/>
    </source>
</evidence>
<dbReference type="InterPro" id="IPR036291">
    <property type="entry name" value="NAD(P)-bd_dom_sf"/>
</dbReference>
<feature type="domain" description="D-isomer specific 2-hydroxyacid dehydrogenase NAD-binding" evidence="5">
    <location>
        <begin position="107"/>
        <end position="203"/>
    </location>
</feature>
<comment type="caution">
    <text evidence="6">The sequence shown here is derived from an EMBL/GenBank/DDBJ whole genome shotgun (WGS) entry which is preliminary data.</text>
</comment>
<evidence type="ECO:0000256" key="1">
    <source>
        <dbReference type="ARBA" id="ARBA00005854"/>
    </source>
</evidence>
<dbReference type="InterPro" id="IPR006140">
    <property type="entry name" value="D-isomer_DH_NAD-bd"/>
</dbReference>
<dbReference type="Pfam" id="PF00389">
    <property type="entry name" value="2-Hacid_dh"/>
    <property type="match status" value="1"/>
</dbReference>
<gene>
    <name evidence="6" type="ORF">S12H4_53397</name>
</gene>
<reference evidence="6" key="1">
    <citation type="journal article" date="2014" name="Front. Microbiol.">
        <title>High frequency of phylogenetically diverse reductive dehalogenase-homologous genes in deep subseafloor sedimentary metagenomes.</title>
        <authorList>
            <person name="Kawai M."/>
            <person name="Futagami T."/>
            <person name="Toyoda A."/>
            <person name="Takaki Y."/>
            <person name="Nishi S."/>
            <person name="Hori S."/>
            <person name="Arai W."/>
            <person name="Tsubouchi T."/>
            <person name="Morono Y."/>
            <person name="Uchiyama I."/>
            <person name="Ito T."/>
            <person name="Fujiyama A."/>
            <person name="Inagaki F."/>
            <person name="Takami H."/>
        </authorList>
    </citation>
    <scope>NUCLEOTIDE SEQUENCE</scope>
    <source>
        <strain evidence="6">Expedition CK06-06</strain>
    </source>
</reference>
<dbReference type="GO" id="GO:0051287">
    <property type="term" value="F:NAD binding"/>
    <property type="evidence" value="ECO:0007669"/>
    <property type="project" value="InterPro"/>
</dbReference>
<organism evidence="6">
    <name type="scientific">marine sediment metagenome</name>
    <dbReference type="NCBI Taxonomy" id="412755"/>
    <lineage>
        <taxon>unclassified sequences</taxon>
        <taxon>metagenomes</taxon>
        <taxon>ecological metagenomes</taxon>
    </lineage>
</organism>
<dbReference type="SUPFAM" id="SSF52283">
    <property type="entry name" value="Formate/glycerate dehydrogenase catalytic domain-like"/>
    <property type="match status" value="1"/>
</dbReference>
<evidence type="ECO:0008006" key="7">
    <source>
        <dbReference type="Google" id="ProtNLM"/>
    </source>
</evidence>
<feature type="domain" description="D-isomer specific 2-hydroxyacid dehydrogenase catalytic" evidence="4">
    <location>
        <begin position="18"/>
        <end position="106"/>
    </location>
</feature>
<keyword evidence="2" id="KW-0560">Oxidoreductase</keyword>
<dbReference type="InterPro" id="IPR006139">
    <property type="entry name" value="D-isomer_2_OHA_DH_cat_dom"/>
</dbReference>
<keyword evidence="3" id="KW-0520">NAD</keyword>
<evidence type="ECO:0000259" key="5">
    <source>
        <dbReference type="Pfam" id="PF02826"/>
    </source>
</evidence>
<protein>
    <recommendedName>
        <fullName evidence="7">Glycerate dehydrogenase</fullName>
    </recommendedName>
</protein>
<dbReference type="PANTHER" id="PTHR43761:SF1">
    <property type="entry name" value="D-ISOMER SPECIFIC 2-HYDROXYACID DEHYDROGENASE CATALYTIC DOMAIN-CONTAINING PROTEIN-RELATED"/>
    <property type="match status" value="1"/>
</dbReference>
<dbReference type="AlphaFoldDB" id="X1VAV5"/>